<dbReference type="EMBL" id="MU117975">
    <property type="protein sequence ID" value="KAF9651505.1"/>
    <property type="molecule type" value="Genomic_DNA"/>
</dbReference>
<dbReference type="Proteomes" id="UP000886501">
    <property type="component" value="Unassembled WGS sequence"/>
</dbReference>
<gene>
    <name evidence="1" type="ORF">BDM02DRAFT_756905</name>
</gene>
<reference evidence="1" key="2">
    <citation type="journal article" date="2020" name="Nat. Commun.">
        <title>Large-scale genome sequencing of mycorrhizal fungi provides insights into the early evolution of symbiotic traits.</title>
        <authorList>
            <person name="Miyauchi S."/>
            <person name="Kiss E."/>
            <person name="Kuo A."/>
            <person name="Drula E."/>
            <person name="Kohler A."/>
            <person name="Sanchez-Garcia M."/>
            <person name="Morin E."/>
            <person name="Andreopoulos B."/>
            <person name="Barry K.W."/>
            <person name="Bonito G."/>
            <person name="Buee M."/>
            <person name="Carver A."/>
            <person name="Chen C."/>
            <person name="Cichocki N."/>
            <person name="Clum A."/>
            <person name="Culley D."/>
            <person name="Crous P.W."/>
            <person name="Fauchery L."/>
            <person name="Girlanda M."/>
            <person name="Hayes R.D."/>
            <person name="Keri Z."/>
            <person name="LaButti K."/>
            <person name="Lipzen A."/>
            <person name="Lombard V."/>
            <person name="Magnuson J."/>
            <person name="Maillard F."/>
            <person name="Murat C."/>
            <person name="Nolan M."/>
            <person name="Ohm R.A."/>
            <person name="Pangilinan J."/>
            <person name="Pereira M.F."/>
            <person name="Perotto S."/>
            <person name="Peter M."/>
            <person name="Pfister S."/>
            <person name="Riley R."/>
            <person name="Sitrit Y."/>
            <person name="Stielow J.B."/>
            <person name="Szollosi G."/>
            <person name="Zifcakova L."/>
            <person name="Stursova M."/>
            <person name="Spatafora J.W."/>
            <person name="Tedersoo L."/>
            <person name="Vaario L.M."/>
            <person name="Yamada A."/>
            <person name="Yan M."/>
            <person name="Wang P."/>
            <person name="Xu J."/>
            <person name="Bruns T."/>
            <person name="Baldrian P."/>
            <person name="Vilgalys R."/>
            <person name="Dunand C."/>
            <person name="Henrissat B."/>
            <person name="Grigoriev I.V."/>
            <person name="Hibbett D."/>
            <person name="Nagy L.G."/>
            <person name="Martin F.M."/>
        </authorList>
    </citation>
    <scope>NUCLEOTIDE SEQUENCE</scope>
    <source>
        <strain evidence="1">P2</strain>
    </source>
</reference>
<organism evidence="1 2">
    <name type="scientific">Thelephora ganbajun</name>
    <name type="common">Ganba fungus</name>
    <dbReference type="NCBI Taxonomy" id="370292"/>
    <lineage>
        <taxon>Eukaryota</taxon>
        <taxon>Fungi</taxon>
        <taxon>Dikarya</taxon>
        <taxon>Basidiomycota</taxon>
        <taxon>Agaricomycotina</taxon>
        <taxon>Agaricomycetes</taxon>
        <taxon>Thelephorales</taxon>
        <taxon>Thelephoraceae</taxon>
        <taxon>Thelephora</taxon>
    </lineage>
</organism>
<sequence length="308" mass="34359">MAAIMVENLNGVSNGFQWSPEFDAKLEHIASTDLLHEEWPHLREIIKYKIHKNVDMFLENPECSAPKQPPPFVNRADTNGGLRLPPVRPRARNPANPIEARVSYMTKAETEEAKAGIFAQLDEFEENAPFTIQRICELCIRPQEHYKAVGKYLRAVEKTLLVTSTWDNFPNPVNGEAKTNGNGPTTTLLPMGSISVPTTPVFSPIPFLHSDARARSKSRSPPRTSLNEPNDVEPAFGRVDELDDPRPGHLSDSPIPISSTTTITTTLQDRFVKGEDQEQKEGQGETEAAKEEDKKEAETKAENTEDFC</sequence>
<protein>
    <submittedName>
        <fullName evidence="1">PPP4R2-domain-containing protein</fullName>
    </submittedName>
</protein>
<accession>A0ACB6ZP24</accession>
<proteinExistence type="predicted"/>
<comment type="caution">
    <text evidence="1">The sequence shown here is derived from an EMBL/GenBank/DDBJ whole genome shotgun (WGS) entry which is preliminary data.</text>
</comment>
<reference evidence="1" key="1">
    <citation type="submission" date="2019-10" db="EMBL/GenBank/DDBJ databases">
        <authorList>
            <consortium name="DOE Joint Genome Institute"/>
            <person name="Kuo A."/>
            <person name="Miyauchi S."/>
            <person name="Kiss E."/>
            <person name="Drula E."/>
            <person name="Kohler A."/>
            <person name="Sanchez-Garcia M."/>
            <person name="Andreopoulos B."/>
            <person name="Barry K.W."/>
            <person name="Bonito G."/>
            <person name="Buee M."/>
            <person name="Carver A."/>
            <person name="Chen C."/>
            <person name="Cichocki N."/>
            <person name="Clum A."/>
            <person name="Culley D."/>
            <person name="Crous P.W."/>
            <person name="Fauchery L."/>
            <person name="Girlanda M."/>
            <person name="Hayes R."/>
            <person name="Keri Z."/>
            <person name="Labutti K."/>
            <person name="Lipzen A."/>
            <person name="Lombard V."/>
            <person name="Magnuson J."/>
            <person name="Maillard F."/>
            <person name="Morin E."/>
            <person name="Murat C."/>
            <person name="Nolan M."/>
            <person name="Ohm R."/>
            <person name="Pangilinan J."/>
            <person name="Pereira M."/>
            <person name="Perotto S."/>
            <person name="Peter M."/>
            <person name="Riley R."/>
            <person name="Sitrit Y."/>
            <person name="Stielow B."/>
            <person name="Szollosi G."/>
            <person name="Zifcakova L."/>
            <person name="Stursova M."/>
            <person name="Spatafora J.W."/>
            <person name="Tedersoo L."/>
            <person name="Vaario L.-M."/>
            <person name="Yamada A."/>
            <person name="Yan M."/>
            <person name="Wang P."/>
            <person name="Xu J."/>
            <person name="Bruns T."/>
            <person name="Baldrian P."/>
            <person name="Vilgalys R."/>
            <person name="Henrissat B."/>
            <person name="Grigoriev I.V."/>
            <person name="Hibbett D."/>
            <person name="Nagy L.G."/>
            <person name="Martin F.M."/>
        </authorList>
    </citation>
    <scope>NUCLEOTIDE SEQUENCE</scope>
    <source>
        <strain evidence="1">P2</strain>
    </source>
</reference>
<evidence type="ECO:0000313" key="1">
    <source>
        <dbReference type="EMBL" id="KAF9651505.1"/>
    </source>
</evidence>
<name>A0ACB6ZP24_THEGA</name>
<keyword evidence="2" id="KW-1185">Reference proteome</keyword>
<evidence type="ECO:0000313" key="2">
    <source>
        <dbReference type="Proteomes" id="UP000886501"/>
    </source>
</evidence>